<keyword evidence="5 8" id="KW-0249">Electron transport</keyword>
<dbReference type="Proteomes" id="UP000294887">
    <property type="component" value="Unassembled WGS sequence"/>
</dbReference>
<evidence type="ECO:0000256" key="8">
    <source>
        <dbReference type="RuleBase" id="RU000620"/>
    </source>
</evidence>
<comment type="function">
    <text evidence="1 8">Specific class of high-redox-potential 4Fe-4S ferredoxins. Functions in anaerobic electron transport in most purple and in some other photosynthetic bacteria and in at least one genus (Paracoccus) of halophilic, denitrifying bacteria.</text>
</comment>
<comment type="caution">
    <text evidence="11">The sequence shown here is derived from an EMBL/GenBank/DDBJ whole genome shotgun (WGS) entry which is preliminary data.</text>
</comment>
<gene>
    <name evidence="11" type="ORF">EV695_2554</name>
</gene>
<dbReference type="SUPFAM" id="SSF57652">
    <property type="entry name" value="HIPIP (high potential iron protein)"/>
    <property type="match status" value="1"/>
</dbReference>
<dbReference type="GO" id="GO:0009055">
    <property type="term" value="F:electron transfer activity"/>
    <property type="evidence" value="ECO:0007669"/>
    <property type="project" value="InterPro"/>
</dbReference>
<dbReference type="InterPro" id="IPR000170">
    <property type="entry name" value="High_potential_FeS_prot"/>
</dbReference>
<name>A0A4R1ESN5_9GAMM</name>
<dbReference type="OrthoDB" id="5298540at2"/>
<proteinExistence type="inferred from homology"/>
<comment type="subunit">
    <text evidence="8">Homodimer.</text>
</comment>
<keyword evidence="2 8" id="KW-0813">Transport</keyword>
<feature type="domain" description="High potential iron-sulfur proteins family profile" evidence="10">
    <location>
        <begin position="36"/>
        <end position="112"/>
    </location>
</feature>
<keyword evidence="9" id="KW-0732">Signal</keyword>
<comment type="similarity">
    <text evidence="8">Belongs to the high-potential iron-sulfur protein (HiPIP) family.</text>
</comment>
<evidence type="ECO:0000256" key="3">
    <source>
        <dbReference type="ARBA" id="ARBA00022485"/>
    </source>
</evidence>
<keyword evidence="12" id="KW-1185">Reference proteome</keyword>
<evidence type="ECO:0000256" key="6">
    <source>
        <dbReference type="ARBA" id="ARBA00023004"/>
    </source>
</evidence>
<protein>
    <recommendedName>
        <fullName evidence="8">High-potential iron-sulfur protein</fullName>
        <shortName evidence="8">HiPIP</shortName>
    </recommendedName>
</protein>
<evidence type="ECO:0000256" key="4">
    <source>
        <dbReference type="ARBA" id="ARBA00022723"/>
    </source>
</evidence>
<dbReference type="InterPro" id="IPR036369">
    <property type="entry name" value="HIPIP_sf"/>
</dbReference>
<dbReference type="EMBL" id="SMFQ01000004">
    <property type="protein sequence ID" value="TCJ84596.1"/>
    <property type="molecule type" value="Genomic_DNA"/>
</dbReference>
<sequence length="112" mass="11840">MEQSIIDLKRRNILKKSLFGLSAVVAASIIAPSVYADDLPELTEDDPMAIGLGYKKDTATVDGAVQTKHTAEQSCSSCVLYTSKSDTAGTCTIFAGKQVSATGWCTAYAKKA</sequence>
<feature type="signal peptide" evidence="9">
    <location>
        <begin position="1"/>
        <end position="36"/>
    </location>
</feature>
<dbReference type="AlphaFoldDB" id="A0A4R1ESN5"/>
<feature type="chain" id="PRO_5020751676" description="High-potential iron-sulfur protein" evidence="9">
    <location>
        <begin position="37"/>
        <end position="112"/>
    </location>
</feature>
<dbReference type="GO" id="GO:0019646">
    <property type="term" value="P:aerobic electron transport chain"/>
    <property type="evidence" value="ECO:0007669"/>
    <property type="project" value="InterPro"/>
</dbReference>
<reference evidence="11 12" key="1">
    <citation type="submission" date="2019-03" db="EMBL/GenBank/DDBJ databases">
        <title>Genomic Encyclopedia of Type Strains, Phase IV (KMG-IV): sequencing the most valuable type-strain genomes for metagenomic binning, comparative biology and taxonomic classification.</title>
        <authorList>
            <person name="Goeker M."/>
        </authorList>
    </citation>
    <scope>NUCLEOTIDE SEQUENCE [LARGE SCALE GENOMIC DNA]</scope>
    <source>
        <strain evidence="11 12">DSM 24830</strain>
    </source>
</reference>
<evidence type="ECO:0000313" key="11">
    <source>
        <dbReference type="EMBL" id="TCJ84596.1"/>
    </source>
</evidence>
<evidence type="ECO:0000256" key="7">
    <source>
        <dbReference type="ARBA" id="ARBA00023014"/>
    </source>
</evidence>
<keyword evidence="4 8" id="KW-0479">Metal-binding</keyword>
<evidence type="ECO:0000256" key="9">
    <source>
        <dbReference type="SAM" id="SignalP"/>
    </source>
</evidence>
<evidence type="ECO:0000313" key="12">
    <source>
        <dbReference type="Proteomes" id="UP000294887"/>
    </source>
</evidence>
<dbReference type="PROSITE" id="PS51318">
    <property type="entry name" value="TAT"/>
    <property type="match status" value="1"/>
</dbReference>
<keyword evidence="3 8" id="KW-0004">4Fe-4S</keyword>
<dbReference type="Pfam" id="PF01355">
    <property type="entry name" value="HIPIP"/>
    <property type="match status" value="1"/>
</dbReference>
<dbReference type="Gene3D" id="4.10.490.10">
    <property type="entry name" value="High potential iron-sulphur protein"/>
    <property type="match status" value="1"/>
</dbReference>
<evidence type="ECO:0000256" key="1">
    <source>
        <dbReference type="ARBA" id="ARBA00002137"/>
    </source>
</evidence>
<dbReference type="PROSITE" id="PS51373">
    <property type="entry name" value="HIPIP"/>
    <property type="match status" value="1"/>
</dbReference>
<dbReference type="GO" id="GO:0051539">
    <property type="term" value="F:4 iron, 4 sulfur cluster binding"/>
    <property type="evidence" value="ECO:0007669"/>
    <property type="project" value="UniProtKB-KW"/>
</dbReference>
<evidence type="ECO:0000256" key="5">
    <source>
        <dbReference type="ARBA" id="ARBA00022982"/>
    </source>
</evidence>
<dbReference type="RefSeq" id="WP_131906344.1">
    <property type="nucleotide sequence ID" value="NZ_BAAAFU010000006.1"/>
</dbReference>
<dbReference type="InterPro" id="IPR006311">
    <property type="entry name" value="TAT_signal"/>
</dbReference>
<keyword evidence="6 8" id="KW-0408">Iron</keyword>
<keyword evidence="7 8" id="KW-0411">Iron-sulfur</keyword>
<dbReference type="GO" id="GO:0046872">
    <property type="term" value="F:metal ion binding"/>
    <property type="evidence" value="ECO:0007669"/>
    <property type="project" value="UniProtKB-KW"/>
</dbReference>
<accession>A0A4R1ESN5</accession>
<evidence type="ECO:0000259" key="10">
    <source>
        <dbReference type="PROSITE" id="PS51373"/>
    </source>
</evidence>
<organism evidence="11 12">
    <name type="scientific">Cocleimonas flava</name>
    <dbReference type="NCBI Taxonomy" id="634765"/>
    <lineage>
        <taxon>Bacteria</taxon>
        <taxon>Pseudomonadati</taxon>
        <taxon>Pseudomonadota</taxon>
        <taxon>Gammaproteobacteria</taxon>
        <taxon>Thiotrichales</taxon>
        <taxon>Thiotrichaceae</taxon>
        <taxon>Cocleimonas</taxon>
    </lineage>
</organism>
<evidence type="ECO:0000256" key="2">
    <source>
        <dbReference type="ARBA" id="ARBA00022448"/>
    </source>
</evidence>